<feature type="transmembrane region" description="Helical" evidence="2">
    <location>
        <begin position="453"/>
        <end position="476"/>
    </location>
</feature>
<evidence type="ECO:0000313" key="3">
    <source>
        <dbReference type="EMBL" id="KAF8670146.1"/>
    </source>
</evidence>
<comment type="caution">
    <text evidence="3">The sequence shown here is derived from an EMBL/GenBank/DDBJ whole genome shotgun (WGS) entry which is preliminary data.</text>
</comment>
<dbReference type="Pfam" id="PF01554">
    <property type="entry name" value="MatE"/>
    <property type="match status" value="3"/>
</dbReference>
<accession>A0A835AM72</accession>
<feature type="transmembrane region" description="Helical" evidence="2">
    <location>
        <begin position="159"/>
        <end position="182"/>
    </location>
</feature>
<dbReference type="Proteomes" id="UP000636709">
    <property type="component" value="Unassembled WGS sequence"/>
</dbReference>
<dbReference type="GO" id="GO:0016020">
    <property type="term" value="C:membrane"/>
    <property type="evidence" value="ECO:0007669"/>
    <property type="project" value="InterPro"/>
</dbReference>
<dbReference type="InterPro" id="IPR002528">
    <property type="entry name" value="MATE_fam"/>
</dbReference>
<feature type="transmembrane region" description="Helical" evidence="2">
    <location>
        <begin position="194"/>
        <end position="211"/>
    </location>
</feature>
<feature type="transmembrane region" description="Helical" evidence="2">
    <location>
        <begin position="424"/>
        <end position="441"/>
    </location>
</feature>
<feature type="transmembrane region" description="Helical" evidence="2">
    <location>
        <begin position="48"/>
        <end position="75"/>
    </location>
</feature>
<dbReference type="NCBIfam" id="TIGR00797">
    <property type="entry name" value="matE"/>
    <property type="match status" value="1"/>
</dbReference>
<dbReference type="OrthoDB" id="2126698at2759"/>
<feature type="transmembrane region" description="Helical" evidence="2">
    <location>
        <begin position="126"/>
        <end position="147"/>
    </location>
</feature>
<keyword evidence="2" id="KW-1133">Transmembrane helix</keyword>
<keyword evidence="2" id="KW-0812">Transmembrane</keyword>
<dbReference type="GO" id="GO:0042910">
    <property type="term" value="F:xenobiotic transmembrane transporter activity"/>
    <property type="evidence" value="ECO:0007669"/>
    <property type="project" value="InterPro"/>
</dbReference>
<dbReference type="GO" id="GO:0015297">
    <property type="term" value="F:antiporter activity"/>
    <property type="evidence" value="ECO:0007669"/>
    <property type="project" value="InterPro"/>
</dbReference>
<feature type="transmembrane region" description="Helical" evidence="2">
    <location>
        <begin position="317"/>
        <end position="340"/>
    </location>
</feature>
<gene>
    <name evidence="3" type="ORF">HU200_050900</name>
</gene>
<evidence type="ECO:0000313" key="4">
    <source>
        <dbReference type="Proteomes" id="UP000636709"/>
    </source>
</evidence>
<feature type="transmembrane region" description="Helical" evidence="2">
    <location>
        <begin position="21"/>
        <end position="42"/>
    </location>
</feature>
<keyword evidence="4" id="KW-1185">Reference proteome</keyword>
<comment type="similarity">
    <text evidence="1 2">Belongs to the multi antimicrobial extrusion (MATE) (TC 2.A.66.1) family.</text>
</comment>
<feature type="transmembrane region" description="Helical" evidence="2">
    <location>
        <begin position="488"/>
        <end position="507"/>
    </location>
</feature>
<keyword evidence="2" id="KW-0472">Membrane</keyword>
<evidence type="ECO:0000256" key="1">
    <source>
        <dbReference type="ARBA" id="ARBA00010199"/>
    </source>
</evidence>
<feature type="transmembrane region" description="Helical" evidence="2">
    <location>
        <begin position="287"/>
        <end position="311"/>
    </location>
</feature>
<sequence length="541" mass="56966">MGDKSSVSSEVKKQLRLACPLVTGCLLQYVVQMVSVMFVGHLGKVELAGAAVATSFAGVTGFSLLTGMACSLDTLCGQAYGAGQHHQLGVYKQRAMLVLALVSVPVAALWAFAGEALARCGQDPEIASAAGSYIRCLIPALFLFGQLQCHARFLQAQNAVVPVMLSSGAAALAHPAVCWLLVHRLGMGNRGAALANGVSYLANLSFLALYVRLSPSCKTTWAGFSTEALRCIPGFLKLAVLSALMGGHRQPAWRARLAGVSEGLVVVLVRDVWGYAYSNDKDVKKQLCLAGPLVAGFLLQYAVQMVSIMFVGHLGELALAGATVATSFAAATGFGLLFVVPVSARLWVLTADVRACACQFGMVSSLDTLCGQAFGAGEHRQLGVHKQRAMLVLSLVSVPVAAVWACAGNVLARCGQDPEIAAAAGSYIRWLIPALFAFGPLQCHVRFLQAQNLVVPVMLSSGAAALGHPAVCWLLVRRLGLGSRGAALANGVSYLANLLFLALYVRLSPSCKTTWQGFCREALRGIPGFLKLAMPSALMMW</sequence>
<organism evidence="3 4">
    <name type="scientific">Digitaria exilis</name>
    <dbReference type="NCBI Taxonomy" id="1010633"/>
    <lineage>
        <taxon>Eukaryota</taxon>
        <taxon>Viridiplantae</taxon>
        <taxon>Streptophyta</taxon>
        <taxon>Embryophyta</taxon>
        <taxon>Tracheophyta</taxon>
        <taxon>Spermatophyta</taxon>
        <taxon>Magnoliopsida</taxon>
        <taxon>Liliopsida</taxon>
        <taxon>Poales</taxon>
        <taxon>Poaceae</taxon>
        <taxon>PACMAD clade</taxon>
        <taxon>Panicoideae</taxon>
        <taxon>Panicodae</taxon>
        <taxon>Paniceae</taxon>
        <taxon>Anthephorinae</taxon>
        <taxon>Digitaria</taxon>
    </lineage>
</organism>
<dbReference type="PANTHER" id="PTHR11206">
    <property type="entry name" value="MULTIDRUG RESISTANCE PROTEIN"/>
    <property type="match status" value="1"/>
</dbReference>
<feature type="transmembrane region" description="Helical" evidence="2">
    <location>
        <begin position="389"/>
        <end position="412"/>
    </location>
</feature>
<dbReference type="AlphaFoldDB" id="A0A835AM72"/>
<protein>
    <recommendedName>
        <fullName evidence="2">Protein DETOXIFICATION</fullName>
    </recommendedName>
    <alternativeName>
        <fullName evidence="2">Multidrug and toxic compound extrusion protein</fullName>
    </alternativeName>
</protein>
<name>A0A835AM72_9POAL</name>
<reference evidence="3" key="1">
    <citation type="submission" date="2020-07" db="EMBL/GenBank/DDBJ databases">
        <title>Genome sequence and genetic diversity analysis of an under-domesticated orphan crop, white fonio (Digitaria exilis).</title>
        <authorList>
            <person name="Bennetzen J.L."/>
            <person name="Chen S."/>
            <person name="Ma X."/>
            <person name="Wang X."/>
            <person name="Yssel A.E.J."/>
            <person name="Chaluvadi S.R."/>
            <person name="Johnson M."/>
            <person name="Gangashetty P."/>
            <person name="Hamidou F."/>
            <person name="Sanogo M.D."/>
            <person name="Zwaenepoel A."/>
            <person name="Wallace J."/>
            <person name="Van De Peer Y."/>
            <person name="Van Deynze A."/>
        </authorList>
    </citation>
    <scope>NUCLEOTIDE SEQUENCE</scope>
    <source>
        <tissue evidence="3">Leaves</tissue>
    </source>
</reference>
<dbReference type="EMBL" id="JACEFO010002263">
    <property type="protein sequence ID" value="KAF8670146.1"/>
    <property type="molecule type" value="Genomic_DNA"/>
</dbReference>
<evidence type="ECO:0000256" key="2">
    <source>
        <dbReference type="RuleBase" id="RU004914"/>
    </source>
</evidence>
<feature type="transmembrane region" description="Helical" evidence="2">
    <location>
        <begin position="95"/>
        <end position="114"/>
    </location>
</feature>
<proteinExistence type="inferred from homology"/>